<evidence type="ECO:0000313" key="6">
    <source>
        <dbReference type="EMBL" id="KAK5958041.1"/>
    </source>
</evidence>
<dbReference type="EMBL" id="JAKLMC020000002">
    <property type="protein sequence ID" value="KAK5958041.1"/>
    <property type="molecule type" value="Genomic_DNA"/>
</dbReference>
<dbReference type="InterPro" id="IPR045065">
    <property type="entry name" value="XPO1/5"/>
</dbReference>
<sequence length="1258" mass="140540">MAQTNGIDGHTNSSSAVALDISTVIQALEVVHNPSSKNDHRREATAYLEDLKSHDGISEAGFALANNTSQQPLVRYYGLSLLEHVIKRQSFALNEQGSADLRQLVLRLSLTLDNTPEPFIRNKIAALWVELSKRSWALDWFDLDEALQQLWSQSDAGKEFVLTVLENLSDDVFVREDATAILRDRDLNNAVVEIFTSHANYAGGLKIGDTTYQMRKGEEGWTARITVFLAERLQRGTSDKESRRLCAAALGTLRSLFTWIMTPAIVSANTMTVVCDALTQADTEVILAAVDTLLAFYSRKTLEPVEVQALVHPLCHPSSVGVLEQVYTWSVVGPDDTLDPKYGISKKLSELLFHLASWLASADPPNDTDLVPYLNLLVAVARHDSLIVSIAAIHAWHKLLDAGHTWRKSASVQACIQPSLQVAMQRIIAYDMLPADTEEAAVQFVNEEIELHPERQGFYINYRRLCFAIVESISNTYLQDALGFIFSAVDTGLGEVYASDQAEDHGNYQRLSMTMLRADALFSVVDGALKGVHKFTSAHDAASKEESSAAQREELLHRGKEWSTQMLSQYKFRDPGTTLRQIKTAVEASSKLLKHDTEFAFVVLQHIISALNTPHTNNSALADSYTELHQYAIAELRRLCSEHATYFITFYDQLENKLGQIMSSNLDSKFQIDLKAILMLLVEHAKGIDENVRLDRLRSFVSPLLDQWQQQEGVLSSFESFVRSQAFDQVGPFMMKIGASRYADWTEIALAPEAQQIQQTMNEGALRLPLRETRVLLSMSTDKVTSESSLHNVICEIWLPLLQPLIHSVLRLISYNHQLHDVSSWPNLSPDQYIIVRRILRDRYWQSGISGGSMQEFHNKVKSTKTTLEGFASSIRGRIRLNLENCYSIVHTLGRLGTHFYGLSELPQMVSSALLASSQNLSPHHFGLLLSMLPRLIEECPPANRQHFLTPVLAELTTQIDNVCTREWEKVNARGGGEIQQQANGDLSDEMRDESVLRQMTGRAVNMVTSWFDISREHKLSTSKKIVNKSGNDSFRNFVLGNRTILEPLLMFCTHSIGFRDTKTCTTMVHALQKFVPAFSSEAHLQGQDAAAVREFISTEMLKASINSLNDGYFADYHQALAILIALIWLSFGLPAHVAATETQSAHDRPAWTETPRSVLLSIPGLNATKIDDAGMQLAQLTLAGKQRTMRAIILNLLENVRGVRVSELGKYDNKQERSGLLEKYKQRDALGMQGMEEGSHRNGDEGPDLGGVADMFG</sequence>
<accession>A0AAN8IC65</accession>
<feature type="domain" description="Exportin-1/Importin-beta-like" evidence="4">
    <location>
        <begin position="117"/>
        <end position="191"/>
    </location>
</feature>
<dbReference type="InterPro" id="IPR013598">
    <property type="entry name" value="Exportin-1/Importin-b-like"/>
</dbReference>
<comment type="function">
    <text evidence="2">tRNA nucleus export receptor which facilitates tRNA translocation across the nuclear pore complex. Involved in pre-tRNA splicing, probably by affecting the interaction of pre-tRNA with splicing endonuclease.</text>
</comment>
<dbReference type="PANTHER" id="PTHR11223">
    <property type="entry name" value="EXPORTIN 1/5"/>
    <property type="match status" value="1"/>
</dbReference>
<feature type="domain" description="Exportin-5 C-terminal" evidence="5">
    <location>
        <begin position="340"/>
        <end position="1209"/>
    </location>
</feature>
<evidence type="ECO:0000256" key="3">
    <source>
        <dbReference type="SAM" id="MobiDB-lite"/>
    </source>
</evidence>
<dbReference type="Pfam" id="PF19273">
    <property type="entry name" value="Exportin-5"/>
    <property type="match status" value="1"/>
</dbReference>
<organism evidence="6 7">
    <name type="scientific">Knufia fluminis</name>
    <dbReference type="NCBI Taxonomy" id="191047"/>
    <lineage>
        <taxon>Eukaryota</taxon>
        <taxon>Fungi</taxon>
        <taxon>Dikarya</taxon>
        <taxon>Ascomycota</taxon>
        <taxon>Pezizomycotina</taxon>
        <taxon>Eurotiomycetes</taxon>
        <taxon>Chaetothyriomycetidae</taxon>
        <taxon>Chaetothyriales</taxon>
        <taxon>Trichomeriaceae</taxon>
        <taxon>Knufia</taxon>
    </lineage>
</organism>
<feature type="region of interest" description="Disordered" evidence="3">
    <location>
        <begin position="1235"/>
        <end position="1258"/>
    </location>
</feature>
<evidence type="ECO:0000259" key="5">
    <source>
        <dbReference type="Pfam" id="PF19273"/>
    </source>
</evidence>
<dbReference type="GO" id="GO:0005634">
    <property type="term" value="C:nucleus"/>
    <property type="evidence" value="ECO:0007669"/>
    <property type="project" value="TreeGrafter"/>
</dbReference>
<dbReference type="GO" id="GO:0008033">
    <property type="term" value="P:tRNA processing"/>
    <property type="evidence" value="ECO:0007669"/>
    <property type="project" value="UniProtKB-KW"/>
</dbReference>
<protein>
    <submittedName>
        <fullName evidence="6">Karyopherin</fullName>
    </submittedName>
</protein>
<keyword evidence="1" id="KW-0819">tRNA processing</keyword>
<dbReference type="Proteomes" id="UP001316803">
    <property type="component" value="Unassembled WGS sequence"/>
</dbReference>
<keyword evidence="7" id="KW-1185">Reference proteome</keyword>
<dbReference type="GO" id="GO:0005737">
    <property type="term" value="C:cytoplasm"/>
    <property type="evidence" value="ECO:0007669"/>
    <property type="project" value="TreeGrafter"/>
</dbReference>
<name>A0AAN8IC65_9EURO</name>
<dbReference type="AlphaFoldDB" id="A0AAN8IC65"/>
<proteinExistence type="predicted"/>
<reference evidence="6 7" key="1">
    <citation type="submission" date="2022-12" db="EMBL/GenBank/DDBJ databases">
        <title>Genomic features and morphological characterization of a novel Knufia sp. strain isolated from spacecraft assembly facility.</title>
        <authorList>
            <person name="Teixeira M."/>
            <person name="Chander A.M."/>
            <person name="Stajich J.E."/>
            <person name="Venkateswaran K."/>
        </authorList>
    </citation>
    <scope>NUCLEOTIDE SEQUENCE [LARGE SCALE GENOMIC DNA]</scope>
    <source>
        <strain evidence="6 7">FJI-L2-BK-P2</strain>
    </source>
</reference>
<comment type="caution">
    <text evidence="6">The sequence shown here is derived from an EMBL/GenBank/DDBJ whole genome shotgun (WGS) entry which is preliminary data.</text>
</comment>
<evidence type="ECO:0000259" key="4">
    <source>
        <dbReference type="Pfam" id="PF08389"/>
    </source>
</evidence>
<dbReference type="GO" id="GO:0042565">
    <property type="term" value="C:RNA nuclear export complex"/>
    <property type="evidence" value="ECO:0007669"/>
    <property type="project" value="TreeGrafter"/>
</dbReference>
<dbReference type="GO" id="GO:0005049">
    <property type="term" value="F:nuclear export signal receptor activity"/>
    <property type="evidence" value="ECO:0007669"/>
    <property type="project" value="InterPro"/>
</dbReference>
<dbReference type="Gene3D" id="1.25.10.10">
    <property type="entry name" value="Leucine-rich Repeat Variant"/>
    <property type="match status" value="1"/>
</dbReference>
<dbReference type="SUPFAM" id="SSF48371">
    <property type="entry name" value="ARM repeat"/>
    <property type="match status" value="1"/>
</dbReference>
<dbReference type="InterPro" id="IPR045478">
    <property type="entry name" value="Exportin-5_C"/>
</dbReference>
<dbReference type="InterPro" id="IPR011989">
    <property type="entry name" value="ARM-like"/>
</dbReference>
<dbReference type="GO" id="GO:0003723">
    <property type="term" value="F:RNA binding"/>
    <property type="evidence" value="ECO:0007669"/>
    <property type="project" value="TreeGrafter"/>
</dbReference>
<evidence type="ECO:0000313" key="7">
    <source>
        <dbReference type="Proteomes" id="UP001316803"/>
    </source>
</evidence>
<evidence type="ECO:0000256" key="1">
    <source>
        <dbReference type="ARBA" id="ARBA00022694"/>
    </source>
</evidence>
<evidence type="ECO:0000256" key="2">
    <source>
        <dbReference type="ARBA" id="ARBA00025147"/>
    </source>
</evidence>
<dbReference type="PANTHER" id="PTHR11223:SF3">
    <property type="entry name" value="EXPORTIN-5"/>
    <property type="match status" value="1"/>
</dbReference>
<dbReference type="Pfam" id="PF08389">
    <property type="entry name" value="Xpo1"/>
    <property type="match status" value="1"/>
</dbReference>
<dbReference type="InterPro" id="IPR016024">
    <property type="entry name" value="ARM-type_fold"/>
</dbReference>
<dbReference type="GO" id="GO:0006611">
    <property type="term" value="P:protein export from nucleus"/>
    <property type="evidence" value="ECO:0007669"/>
    <property type="project" value="InterPro"/>
</dbReference>
<gene>
    <name evidence="6" type="primary">MSN5</name>
    <name evidence="6" type="ORF">OHC33_001231</name>
</gene>
<dbReference type="GO" id="GO:0006405">
    <property type="term" value="P:RNA export from nucleus"/>
    <property type="evidence" value="ECO:0007669"/>
    <property type="project" value="TreeGrafter"/>
</dbReference>